<feature type="compositionally biased region" description="Basic and acidic residues" evidence="1">
    <location>
        <begin position="237"/>
        <end position="256"/>
    </location>
</feature>
<feature type="compositionally biased region" description="Basic and acidic residues" evidence="1">
    <location>
        <begin position="193"/>
        <end position="202"/>
    </location>
</feature>
<evidence type="ECO:0000313" key="4">
    <source>
        <dbReference type="Proteomes" id="UP000198546"/>
    </source>
</evidence>
<gene>
    <name evidence="3" type="ORF">SAMN04489747_1679</name>
</gene>
<feature type="transmembrane region" description="Helical" evidence="2">
    <location>
        <begin position="355"/>
        <end position="376"/>
    </location>
</feature>
<feature type="compositionally biased region" description="Low complexity" evidence="1">
    <location>
        <begin position="323"/>
        <end position="351"/>
    </location>
</feature>
<feature type="compositionally biased region" description="Low complexity" evidence="1">
    <location>
        <begin position="284"/>
        <end position="315"/>
    </location>
</feature>
<evidence type="ECO:0000313" key="3">
    <source>
        <dbReference type="EMBL" id="SDD76131.1"/>
    </source>
</evidence>
<dbReference type="RefSeq" id="WP_197679255.1">
    <property type="nucleotide sequence ID" value="NZ_LT629688.1"/>
</dbReference>
<keyword evidence="2" id="KW-0472">Membrane</keyword>
<dbReference type="Proteomes" id="UP000198546">
    <property type="component" value="Chromosome i"/>
</dbReference>
<name>A0A1G6XDI0_9ACTN</name>
<protein>
    <submittedName>
        <fullName evidence="3">Uncharacterized protein</fullName>
    </submittedName>
</protein>
<dbReference type="EMBL" id="LT629688">
    <property type="protein sequence ID" value="SDD76131.1"/>
    <property type="molecule type" value="Genomic_DNA"/>
</dbReference>
<keyword evidence="2" id="KW-0812">Transmembrane</keyword>
<sequence>MRTRREARPRREPALLGRATAVLATALVVAVGGLATPAADAAGSTGVCTEESGVTVVVDLRALGGGTVVRCAGDVAGGTGLDALQAAGFDTEGVRRWGDAFVCRLHGRPGATEELAVPGRSGYTERCIDTPPATAYWSYWHATDGGSWTYSQQGLTQRRVVAGGFEGWSFSLGSGDASAPGVTPVRPAAPEPEQPRRDDPPRPADQPDPEAPGREDDSTAPEDAGSTSGPASAPPDRPGDAPRPADRAPAEERPGSERAGSAPPDVRADGGREVPDEPGRPEDTPVATPSAAPSGSPSPSASPSGPATTPSSTPTPAAPPTPRTGSAGAPAGVGPSAGAVPDAVPVSGASAAPGAGVLLAGLAGVLVLGAAAGAVVRRRRGS</sequence>
<proteinExistence type="predicted"/>
<organism evidence="3 4">
    <name type="scientific">Auraticoccus monumenti</name>
    <dbReference type="NCBI Taxonomy" id="675864"/>
    <lineage>
        <taxon>Bacteria</taxon>
        <taxon>Bacillati</taxon>
        <taxon>Actinomycetota</taxon>
        <taxon>Actinomycetes</taxon>
        <taxon>Propionibacteriales</taxon>
        <taxon>Propionibacteriaceae</taxon>
        <taxon>Auraticoccus</taxon>
    </lineage>
</organism>
<evidence type="ECO:0000256" key="1">
    <source>
        <dbReference type="SAM" id="MobiDB-lite"/>
    </source>
</evidence>
<keyword evidence="4" id="KW-1185">Reference proteome</keyword>
<reference evidence="3 4" key="1">
    <citation type="submission" date="2016-10" db="EMBL/GenBank/DDBJ databases">
        <authorList>
            <person name="de Groot N.N."/>
        </authorList>
    </citation>
    <scope>NUCLEOTIDE SEQUENCE [LARGE SCALE GENOMIC DNA]</scope>
    <source>
        <strain evidence="3 4">MON 2.2</strain>
    </source>
</reference>
<accession>A0A1G6XDI0</accession>
<feature type="compositionally biased region" description="Basic and acidic residues" evidence="1">
    <location>
        <begin position="266"/>
        <end position="283"/>
    </location>
</feature>
<dbReference type="AlphaFoldDB" id="A0A1G6XDI0"/>
<evidence type="ECO:0000256" key="2">
    <source>
        <dbReference type="SAM" id="Phobius"/>
    </source>
</evidence>
<feature type="region of interest" description="Disordered" evidence="1">
    <location>
        <begin position="172"/>
        <end position="351"/>
    </location>
</feature>
<keyword evidence="2" id="KW-1133">Transmembrane helix</keyword>
<dbReference type="STRING" id="675864.SAMN04489747_1679"/>